<dbReference type="Pfam" id="PF15316">
    <property type="entry name" value="MDFI"/>
    <property type="match status" value="1"/>
</dbReference>
<gene>
    <name evidence="3" type="ORF">AKAME5_001390900</name>
</gene>
<evidence type="ECO:0000256" key="2">
    <source>
        <dbReference type="SAM" id="MobiDB-lite"/>
    </source>
</evidence>
<dbReference type="EMBL" id="BRZM01000050">
    <property type="protein sequence ID" value="GLD62160.1"/>
    <property type="molecule type" value="Genomic_DNA"/>
</dbReference>
<proteinExistence type="inferred from homology"/>
<dbReference type="AlphaFoldDB" id="A0AAD3RBQ3"/>
<accession>A0AAD3RBQ3</accession>
<feature type="region of interest" description="Disordered" evidence="2">
    <location>
        <begin position="1"/>
        <end position="75"/>
    </location>
</feature>
<dbReference type="InterPro" id="IPR026134">
    <property type="entry name" value="MDFI/MDFIC"/>
</dbReference>
<reference evidence="3" key="1">
    <citation type="submission" date="2022-08" db="EMBL/GenBank/DDBJ databases">
        <title>Genome sequencing of akame (Lates japonicus).</title>
        <authorList>
            <person name="Hashiguchi Y."/>
            <person name="Takahashi H."/>
        </authorList>
    </citation>
    <scope>NUCLEOTIDE SEQUENCE</scope>
    <source>
        <strain evidence="3">Kochi</strain>
    </source>
</reference>
<organism evidence="3 4">
    <name type="scientific">Lates japonicus</name>
    <name type="common">Japanese lates</name>
    <dbReference type="NCBI Taxonomy" id="270547"/>
    <lineage>
        <taxon>Eukaryota</taxon>
        <taxon>Metazoa</taxon>
        <taxon>Chordata</taxon>
        <taxon>Craniata</taxon>
        <taxon>Vertebrata</taxon>
        <taxon>Euteleostomi</taxon>
        <taxon>Actinopterygii</taxon>
        <taxon>Neopterygii</taxon>
        <taxon>Teleostei</taxon>
        <taxon>Neoteleostei</taxon>
        <taxon>Acanthomorphata</taxon>
        <taxon>Carangaria</taxon>
        <taxon>Carangaria incertae sedis</taxon>
        <taxon>Centropomidae</taxon>
        <taxon>Lates</taxon>
    </lineage>
</organism>
<evidence type="ECO:0000313" key="3">
    <source>
        <dbReference type="EMBL" id="GLD62160.1"/>
    </source>
</evidence>
<name>A0AAD3RBQ3_LATJO</name>
<sequence length="193" mass="21367">MDQMADEMTLRADLKDKGRVNTAEKSPSWVRGERIKSETQVSNWRLSVTAETEPGDTSRDTDAQQPRECDSTSPPLFSLKMYLRRSSSTASSTTESVSPSQQSNMGVDCAGMVLNCLFCRFYDMILMLPDSCERVASNCCPSYKQVTTVTTVESTPSSDDDSCFDLDCGLLTSCHDANDCLELAMEVSELCYH</sequence>
<comment type="similarity">
    <text evidence="1">Belongs to the MDFI family.</text>
</comment>
<dbReference type="GO" id="GO:0010468">
    <property type="term" value="P:regulation of gene expression"/>
    <property type="evidence" value="ECO:0007669"/>
    <property type="project" value="UniProtKB-ARBA"/>
</dbReference>
<dbReference type="PANTHER" id="PTHR15304:SF2">
    <property type="entry name" value="MYOD FAMILY INHIBITOR DOMAIN-CONTAINING PROTEIN 2"/>
    <property type="match status" value="1"/>
</dbReference>
<feature type="compositionally biased region" description="Polar residues" evidence="2">
    <location>
        <begin position="38"/>
        <end position="50"/>
    </location>
</feature>
<feature type="compositionally biased region" description="Basic and acidic residues" evidence="2">
    <location>
        <begin position="56"/>
        <end position="70"/>
    </location>
</feature>
<keyword evidence="4" id="KW-1185">Reference proteome</keyword>
<dbReference type="PANTHER" id="PTHR15304">
    <property type="entry name" value="MYOD FAMILY INHIBITOR"/>
    <property type="match status" value="1"/>
</dbReference>
<feature type="compositionally biased region" description="Basic and acidic residues" evidence="2">
    <location>
        <begin position="8"/>
        <end position="19"/>
    </location>
</feature>
<protein>
    <submittedName>
        <fullName evidence="3">MyoD family inhibitor isoform X1</fullName>
    </submittedName>
</protein>
<evidence type="ECO:0000256" key="1">
    <source>
        <dbReference type="ARBA" id="ARBA00025778"/>
    </source>
</evidence>
<evidence type="ECO:0000313" key="4">
    <source>
        <dbReference type="Proteomes" id="UP001279410"/>
    </source>
</evidence>
<dbReference type="Proteomes" id="UP001279410">
    <property type="component" value="Unassembled WGS sequence"/>
</dbReference>
<comment type="caution">
    <text evidence="3">The sequence shown here is derived from an EMBL/GenBank/DDBJ whole genome shotgun (WGS) entry which is preliminary data.</text>
</comment>